<keyword evidence="2" id="KW-1185">Reference proteome</keyword>
<dbReference type="AlphaFoldDB" id="A0A255E0Q8"/>
<evidence type="ECO:0000313" key="2">
    <source>
        <dbReference type="Proteomes" id="UP000216063"/>
    </source>
</evidence>
<comment type="caution">
    <text evidence="1">The sequence shown here is derived from an EMBL/GenBank/DDBJ whole genome shotgun (WGS) entry which is preliminary data.</text>
</comment>
<dbReference type="OrthoDB" id="4735704at2"/>
<accession>A0A255E0Q8</accession>
<name>A0A255E0Q8_9MYCO</name>
<dbReference type="RefSeq" id="WP_094475814.1">
    <property type="nucleotide sequence ID" value="NZ_NOZR01000001.1"/>
</dbReference>
<gene>
    <name evidence="1" type="ORF">CG716_01835</name>
</gene>
<protein>
    <submittedName>
        <fullName evidence="1">Uncharacterized protein</fullName>
    </submittedName>
</protein>
<proteinExistence type="predicted"/>
<organism evidence="1 2">
    <name type="scientific">Mycolicibacterium sphagni</name>
    <dbReference type="NCBI Taxonomy" id="1786"/>
    <lineage>
        <taxon>Bacteria</taxon>
        <taxon>Bacillati</taxon>
        <taxon>Actinomycetota</taxon>
        <taxon>Actinomycetes</taxon>
        <taxon>Mycobacteriales</taxon>
        <taxon>Mycobacteriaceae</taxon>
        <taxon>Mycolicibacterium</taxon>
    </lineage>
</organism>
<evidence type="ECO:0000313" key="1">
    <source>
        <dbReference type="EMBL" id="OYN82962.1"/>
    </source>
</evidence>
<sequence length="162" mass="18176">MITQNTDVAQHSTSWRDLIDQLTPNQIKILEGGEQRSTPPADLIEVARDFVKESAEQAKLDSRLSHIEIPPGATADKWSSIRADDGDAIRWLQWRTFDTAKARVSIVGIQDESASFTRWIRIQAQRGDIDDEELSPPDVRELVRALSSAADDLEALERNQPS</sequence>
<dbReference type="Proteomes" id="UP000216063">
    <property type="component" value="Unassembled WGS sequence"/>
</dbReference>
<dbReference type="EMBL" id="NOZR01000001">
    <property type="protein sequence ID" value="OYN82962.1"/>
    <property type="molecule type" value="Genomic_DNA"/>
</dbReference>
<reference evidence="1 2" key="1">
    <citation type="submission" date="2017-07" db="EMBL/GenBank/DDBJ databases">
        <title>The new phylogeny of genus Mycobacterium.</title>
        <authorList>
            <person name="Tortoli E."/>
            <person name="Trovato A."/>
            <person name="Cirillo D.M."/>
        </authorList>
    </citation>
    <scope>NUCLEOTIDE SEQUENCE [LARGE SCALE GENOMIC DNA]</scope>
    <source>
        <strain evidence="1 2">ATCC 33027</strain>
    </source>
</reference>